<dbReference type="Gene3D" id="3.10.490.10">
    <property type="entry name" value="Gamma-glutamyl cyclotransferase-like"/>
    <property type="match status" value="1"/>
</dbReference>
<sequence>MTLPAVLDFARLRAAYAAGLSLPDMVEALLERLEGADPAIFITRTAPDALRAAAADLLARAPEPNALPLWGLPFAVKDNIDVAGLPTTAGCPDFAYEPTTDAPVMARLRAAGALVIGKTNLDQFATGLNGTRSPHGAPRCVFDKAYVSGGSSSGSGVAVAAGLAAFSLGTDTAGSGRVPAAFNNIVGLKPSPGRVPTSGVVPACRSIDVVTVFATSVADGLEACRVAEGFEPDDPFSRRFRETDLPARLRLGVPAEEELEFFGNDAYRTLFDAGIERARSLGAEIVPFDYRPFREAAALLYEGPWVAERLHAVLPFIDRKPEAMDATVRTIIEGARDMSAVDAFAGRYRLEALRREAEREWAKVDALLLPTSPDIQTVEAMEADPIALNARFGRYTNFANFFGCAAIAVPAGFTSAGLPFGVQLVGPQDTDEALAPFAARLQAAASTGAGLDRALTLPPVEDRSSDDIAIAVVGAHLTGMPLNGELTRLGGTLARTARTAPGYRFYALAGTVPPKPGLVREAGFQGPGIEVEIWRLSPDSFGRFVAAIPQPLGIGKIALDDGSQVSGFLCEAAALPGAVEITEFGGWRNYVASLARAA</sequence>
<keyword evidence="3" id="KW-0378">Hydrolase</keyword>
<evidence type="ECO:0000259" key="2">
    <source>
        <dbReference type="Pfam" id="PF21986"/>
    </source>
</evidence>
<dbReference type="Gene3D" id="1.20.58.1700">
    <property type="match status" value="1"/>
</dbReference>
<dbReference type="Proteomes" id="UP000198793">
    <property type="component" value="Unassembled WGS sequence"/>
</dbReference>
<gene>
    <name evidence="3" type="ORF">SAMN05192530_101779</name>
</gene>
<dbReference type="SUPFAM" id="SSF75304">
    <property type="entry name" value="Amidase signature (AS) enzymes"/>
    <property type="match status" value="1"/>
</dbReference>
<dbReference type="Gene3D" id="3.90.1300.10">
    <property type="entry name" value="Amidase signature (AS) domain"/>
    <property type="match status" value="1"/>
</dbReference>
<name>A0A1H0DHN2_9HYPH</name>
<dbReference type="AlphaFoldDB" id="A0A1H0DHN2"/>
<dbReference type="InterPro" id="IPR014085">
    <property type="entry name" value="Allophanate_hydrolase"/>
</dbReference>
<evidence type="ECO:0000313" key="3">
    <source>
        <dbReference type="EMBL" id="SDN69521.1"/>
    </source>
</evidence>
<dbReference type="PANTHER" id="PTHR11895">
    <property type="entry name" value="TRANSAMIDASE"/>
    <property type="match status" value="1"/>
</dbReference>
<evidence type="ECO:0000313" key="4">
    <source>
        <dbReference type="Proteomes" id="UP000198793"/>
    </source>
</evidence>
<dbReference type="GO" id="GO:0016787">
    <property type="term" value="F:hydrolase activity"/>
    <property type="evidence" value="ECO:0007669"/>
    <property type="project" value="UniProtKB-KW"/>
</dbReference>
<dbReference type="EMBL" id="FNIT01000001">
    <property type="protein sequence ID" value="SDN69521.1"/>
    <property type="molecule type" value="Genomic_DNA"/>
</dbReference>
<dbReference type="NCBIfam" id="NF006043">
    <property type="entry name" value="PRK08186.1"/>
    <property type="match status" value="1"/>
</dbReference>
<dbReference type="InterPro" id="IPR000120">
    <property type="entry name" value="Amidase"/>
</dbReference>
<dbReference type="STRING" id="1166073.SAMN05192530_101779"/>
<evidence type="ECO:0000259" key="1">
    <source>
        <dbReference type="Pfam" id="PF01425"/>
    </source>
</evidence>
<dbReference type="PANTHER" id="PTHR11895:SF169">
    <property type="entry name" value="GLUTAMYL-TRNA(GLN) AMIDOTRANSFERASE"/>
    <property type="match status" value="1"/>
</dbReference>
<dbReference type="Pfam" id="PF21986">
    <property type="entry name" value="AH_C"/>
    <property type="match status" value="1"/>
</dbReference>
<dbReference type="NCBIfam" id="TIGR02713">
    <property type="entry name" value="allophanate_hyd"/>
    <property type="match status" value="1"/>
</dbReference>
<feature type="domain" description="Amidase" evidence="1">
    <location>
        <begin position="24"/>
        <end position="434"/>
    </location>
</feature>
<reference evidence="3 4" key="1">
    <citation type="submission" date="2016-10" db="EMBL/GenBank/DDBJ databases">
        <authorList>
            <person name="de Groot N.N."/>
        </authorList>
    </citation>
    <scope>NUCLEOTIDE SEQUENCE [LARGE SCALE GENOMIC DNA]</scope>
    <source>
        <strain evidence="4">L7-484,KACC 16230,DSM 25025</strain>
    </source>
</reference>
<proteinExistence type="predicted"/>
<feature type="domain" description="Allophanate hydrolase C-terminal" evidence="2">
    <location>
        <begin position="469"/>
        <end position="592"/>
    </location>
</feature>
<protein>
    <submittedName>
        <fullName evidence="3">Allophanate hydrolase</fullName>
    </submittedName>
</protein>
<accession>A0A1H0DHN2</accession>
<dbReference type="RefSeq" id="WP_090669014.1">
    <property type="nucleotide sequence ID" value="NZ_FNIT01000001.1"/>
</dbReference>
<keyword evidence="4" id="KW-1185">Reference proteome</keyword>
<dbReference type="InterPro" id="IPR023631">
    <property type="entry name" value="Amidase_dom"/>
</dbReference>
<dbReference type="InterPro" id="IPR053844">
    <property type="entry name" value="AH_C"/>
</dbReference>
<dbReference type="InterPro" id="IPR036928">
    <property type="entry name" value="AS_sf"/>
</dbReference>
<dbReference type="OrthoDB" id="9811471at2"/>
<dbReference type="Pfam" id="PF01425">
    <property type="entry name" value="Amidase"/>
    <property type="match status" value="1"/>
</dbReference>
<organism evidence="3 4">
    <name type="scientific">Aureimonas jatrophae</name>
    <dbReference type="NCBI Taxonomy" id="1166073"/>
    <lineage>
        <taxon>Bacteria</taxon>
        <taxon>Pseudomonadati</taxon>
        <taxon>Pseudomonadota</taxon>
        <taxon>Alphaproteobacteria</taxon>
        <taxon>Hyphomicrobiales</taxon>
        <taxon>Aurantimonadaceae</taxon>
        <taxon>Aureimonas</taxon>
    </lineage>
</organism>